<evidence type="ECO:0008006" key="3">
    <source>
        <dbReference type="Google" id="ProtNLM"/>
    </source>
</evidence>
<protein>
    <recommendedName>
        <fullName evidence="3">Lipoprotein</fullName>
    </recommendedName>
</protein>
<dbReference type="AlphaFoldDB" id="A0A1H9VYT8"/>
<sequence>MSKLARQGRMSSQSRRGVRTAAAFGAASLGLVALSGCEQPRPMATATVGGDSVSAEASCYNDGKTIPKDELRKCLSKAPSKTISVDAAEKVRLGVPPETADAGWQIFADGEPMLSETLKKTYYSFVGEVFFQPRSQQPGEKPTGPKKSINLTLVQTSGGDFKGVWHFTLKNTAGE</sequence>
<dbReference type="Proteomes" id="UP000182841">
    <property type="component" value="Unassembled WGS sequence"/>
</dbReference>
<evidence type="ECO:0000313" key="2">
    <source>
        <dbReference type="Proteomes" id="UP000182841"/>
    </source>
</evidence>
<gene>
    <name evidence="1" type="ORF">SAMN05421870_11434</name>
</gene>
<dbReference type="STRING" id="943816.AN217_04440"/>
<evidence type="ECO:0000313" key="1">
    <source>
        <dbReference type="EMBL" id="SES26681.1"/>
    </source>
</evidence>
<dbReference type="RefSeq" id="WP_079172064.1">
    <property type="nucleotide sequence ID" value="NZ_FOGO01000014.1"/>
</dbReference>
<dbReference type="OrthoDB" id="5185019at2"/>
<accession>A0A1H9VYT8</accession>
<proteinExistence type="predicted"/>
<keyword evidence="2" id="KW-1185">Reference proteome</keyword>
<organism evidence="1 2">
    <name type="scientific">Streptomyces qinglanensis</name>
    <dbReference type="NCBI Taxonomy" id="943816"/>
    <lineage>
        <taxon>Bacteria</taxon>
        <taxon>Bacillati</taxon>
        <taxon>Actinomycetota</taxon>
        <taxon>Actinomycetes</taxon>
        <taxon>Kitasatosporales</taxon>
        <taxon>Streptomycetaceae</taxon>
        <taxon>Streptomyces</taxon>
    </lineage>
</organism>
<reference evidence="2" key="1">
    <citation type="submission" date="2016-10" db="EMBL/GenBank/DDBJ databases">
        <authorList>
            <person name="Varghese N."/>
            <person name="Submissions S."/>
        </authorList>
    </citation>
    <scope>NUCLEOTIDE SEQUENCE [LARGE SCALE GENOMIC DNA]</scope>
    <source>
        <strain evidence="2">CGMCC 4.6825</strain>
    </source>
</reference>
<dbReference type="EMBL" id="FOGO01000014">
    <property type="protein sequence ID" value="SES26681.1"/>
    <property type="molecule type" value="Genomic_DNA"/>
</dbReference>
<name>A0A1H9VYT8_9ACTN</name>